<proteinExistence type="inferred from homology"/>
<evidence type="ECO:0000256" key="5">
    <source>
        <dbReference type="ARBA" id="ARBA00022519"/>
    </source>
</evidence>
<name>A0ABW4B0P3_9GAMM</name>
<evidence type="ECO:0000256" key="3">
    <source>
        <dbReference type="ARBA" id="ARBA00022448"/>
    </source>
</evidence>
<comment type="similarity">
    <text evidence="2 10">Belongs to the GSP L family.</text>
</comment>
<dbReference type="PIRSF" id="PIRSF015761">
    <property type="entry name" value="Protein_L"/>
    <property type="match status" value="1"/>
</dbReference>
<evidence type="ECO:0000256" key="9">
    <source>
        <dbReference type="ARBA" id="ARBA00023136"/>
    </source>
</evidence>
<keyword evidence="4" id="KW-1003">Cell membrane</keyword>
<evidence type="ECO:0000256" key="8">
    <source>
        <dbReference type="ARBA" id="ARBA00022989"/>
    </source>
</evidence>
<dbReference type="SUPFAM" id="SSF53067">
    <property type="entry name" value="Actin-like ATPase domain"/>
    <property type="match status" value="1"/>
</dbReference>
<evidence type="ECO:0000313" key="14">
    <source>
        <dbReference type="Proteomes" id="UP001597059"/>
    </source>
</evidence>
<dbReference type="Pfam" id="PF12693">
    <property type="entry name" value="GspL_C"/>
    <property type="match status" value="1"/>
</dbReference>
<comment type="function">
    <text evidence="10">Inner membrane component of the type II secretion system required for the energy-dependent secretion of extracellular factors such as proteases and toxins from the periplasm.</text>
</comment>
<dbReference type="InterPro" id="IPR043129">
    <property type="entry name" value="ATPase_NBD"/>
</dbReference>
<keyword evidence="14" id="KW-1185">Reference proteome</keyword>
<evidence type="ECO:0000256" key="2">
    <source>
        <dbReference type="ARBA" id="ARBA00005318"/>
    </source>
</evidence>
<evidence type="ECO:0000313" key="13">
    <source>
        <dbReference type="EMBL" id="MFD1382180.1"/>
    </source>
</evidence>
<organism evidence="13 14">
    <name type="scientific">Rhodanobacter aciditrophus</name>
    <dbReference type="NCBI Taxonomy" id="1623218"/>
    <lineage>
        <taxon>Bacteria</taxon>
        <taxon>Pseudomonadati</taxon>
        <taxon>Pseudomonadota</taxon>
        <taxon>Gammaproteobacteria</taxon>
        <taxon>Lysobacterales</taxon>
        <taxon>Rhodanobacteraceae</taxon>
        <taxon>Rhodanobacter</taxon>
    </lineage>
</organism>
<gene>
    <name evidence="13" type="primary">gspL</name>
    <name evidence="13" type="ORF">ACFQ45_02295</name>
</gene>
<evidence type="ECO:0000256" key="6">
    <source>
        <dbReference type="ARBA" id="ARBA00022692"/>
    </source>
</evidence>
<keyword evidence="7 10" id="KW-0653">Protein transport</keyword>
<keyword evidence="6" id="KW-0812">Transmembrane</keyword>
<evidence type="ECO:0000259" key="11">
    <source>
        <dbReference type="Pfam" id="PF05134"/>
    </source>
</evidence>
<dbReference type="NCBIfam" id="TIGR01709">
    <property type="entry name" value="typeII_sec_gspL"/>
    <property type="match status" value="1"/>
</dbReference>
<feature type="domain" description="GspL periplasmic" evidence="12">
    <location>
        <begin position="218"/>
        <end position="372"/>
    </location>
</feature>
<evidence type="ECO:0000256" key="7">
    <source>
        <dbReference type="ARBA" id="ARBA00022927"/>
    </source>
</evidence>
<feature type="domain" description="GspL cytoplasmic actin-ATPase-like" evidence="11">
    <location>
        <begin position="41"/>
        <end position="140"/>
    </location>
</feature>
<dbReference type="InterPro" id="IPR025691">
    <property type="entry name" value="GspL_pp_dom"/>
</dbReference>
<accession>A0ABW4B0P3</accession>
<dbReference type="EMBL" id="JBHTMN010000003">
    <property type="protein sequence ID" value="MFD1382180.1"/>
    <property type="molecule type" value="Genomic_DNA"/>
</dbReference>
<dbReference type="Proteomes" id="UP001597059">
    <property type="component" value="Unassembled WGS sequence"/>
</dbReference>
<keyword evidence="9" id="KW-0472">Membrane</keyword>
<evidence type="ECO:0000256" key="4">
    <source>
        <dbReference type="ARBA" id="ARBA00022475"/>
    </source>
</evidence>
<dbReference type="RefSeq" id="WP_377364903.1">
    <property type="nucleotide sequence ID" value="NZ_JBHTMN010000003.1"/>
</dbReference>
<dbReference type="Gene3D" id="3.30.420.380">
    <property type="match status" value="1"/>
</dbReference>
<dbReference type="InterPro" id="IPR007812">
    <property type="entry name" value="T2SS_protein-GspL"/>
</dbReference>
<protein>
    <recommendedName>
        <fullName evidence="10">Type II secretion system protein L</fullName>
        <shortName evidence="10">T2SS protein L</shortName>
    </recommendedName>
</protein>
<evidence type="ECO:0000259" key="12">
    <source>
        <dbReference type="Pfam" id="PF12693"/>
    </source>
</evidence>
<keyword evidence="8" id="KW-1133">Transmembrane helix</keyword>
<evidence type="ECO:0000256" key="1">
    <source>
        <dbReference type="ARBA" id="ARBA00004377"/>
    </source>
</evidence>
<reference evidence="14" key="1">
    <citation type="journal article" date="2019" name="Int. J. Syst. Evol. Microbiol.">
        <title>The Global Catalogue of Microorganisms (GCM) 10K type strain sequencing project: providing services to taxonomists for standard genome sequencing and annotation.</title>
        <authorList>
            <consortium name="The Broad Institute Genomics Platform"/>
            <consortium name="The Broad Institute Genome Sequencing Center for Infectious Disease"/>
            <person name="Wu L."/>
            <person name="Ma J."/>
        </authorList>
    </citation>
    <scope>NUCLEOTIDE SEQUENCE [LARGE SCALE GENOMIC DNA]</scope>
    <source>
        <strain evidence="14">JCM 30774</strain>
    </source>
</reference>
<comment type="subcellular location">
    <subcellularLocation>
        <location evidence="1">Cell inner membrane</location>
        <topology evidence="1">Single-pass membrane protein</topology>
    </subcellularLocation>
</comment>
<keyword evidence="5" id="KW-0997">Cell inner membrane</keyword>
<sequence>MFRLVLQLNELAQSDYSYDWWLFLGAELSEQGTCACQQDFLQSLERLIPDVSKRSELIVLPPSYRIHYRLLEVPKQQLRHIHRLTPYLMEPFVGEALETMHFVARREKSSGVFVAGVSTELMEHWQDISQSAQFISSFVLPPQYFVALETTQQVALEGDLMAVSHMQICHVPEVLRTSQEDVKQISVGDIVTFLNKDSQWRQASLLQGAFSNAPALGKGVARWAWVAGLCIIALLVQTVFNYQQADALDQEAYQVEQAGAQAFLKLAPEEGRVVNLNRQIQARLNGQMSSPEVQRTPYEFLVALEEASAQLTLGNGLQQVSYRDGGYRFEWIVTNRSQLERLQNQLREAGFQAQLAQVIRSDQSYRGVFVVQGGL</sequence>
<dbReference type="Pfam" id="PF05134">
    <property type="entry name" value="T2SSL"/>
    <property type="match status" value="1"/>
</dbReference>
<comment type="caution">
    <text evidence="13">The sequence shown here is derived from an EMBL/GenBank/DDBJ whole genome shotgun (WGS) entry which is preliminary data.</text>
</comment>
<keyword evidence="3 10" id="KW-0813">Transport</keyword>
<dbReference type="InterPro" id="IPR024230">
    <property type="entry name" value="GspL_cyto_dom"/>
</dbReference>
<evidence type="ECO:0000256" key="10">
    <source>
        <dbReference type="PIRNR" id="PIRNR015761"/>
    </source>
</evidence>